<evidence type="ECO:0000256" key="3">
    <source>
        <dbReference type="ARBA" id="ARBA00023082"/>
    </source>
</evidence>
<evidence type="ECO:0000256" key="6">
    <source>
        <dbReference type="SAM" id="MobiDB-lite"/>
    </source>
</evidence>
<evidence type="ECO:0000313" key="9">
    <source>
        <dbReference type="EMBL" id="XBH05863.1"/>
    </source>
</evidence>
<dbReference type="InterPro" id="IPR036388">
    <property type="entry name" value="WH-like_DNA-bd_sf"/>
</dbReference>
<dbReference type="InterPro" id="IPR013324">
    <property type="entry name" value="RNA_pol_sigma_r3/r4-like"/>
</dbReference>
<feature type="region of interest" description="Disordered" evidence="6">
    <location>
        <begin position="355"/>
        <end position="381"/>
    </location>
</feature>
<evidence type="ECO:0000256" key="2">
    <source>
        <dbReference type="ARBA" id="ARBA00023015"/>
    </source>
</evidence>
<evidence type="ECO:0000256" key="4">
    <source>
        <dbReference type="ARBA" id="ARBA00023163"/>
    </source>
</evidence>
<dbReference type="InterPro" id="IPR014284">
    <property type="entry name" value="RNA_pol_sigma-70_dom"/>
</dbReference>
<dbReference type="RefSeq" id="WP_406698714.1">
    <property type="nucleotide sequence ID" value="NZ_CP155447.1"/>
</dbReference>
<proteinExistence type="inferred from homology"/>
<accession>A0AAU7CLH6</accession>
<feature type="domain" description="RNA polymerase sigma factor 70 region 4 type 2" evidence="8">
    <location>
        <begin position="145"/>
        <end position="196"/>
    </location>
</feature>
<gene>
    <name evidence="9" type="ORF">V5E97_07490</name>
</gene>
<dbReference type="InterPro" id="IPR013249">
    <property type="entry name" value="RNA_pol_sigma70_r4_t2"/>
</dbReference>
<organism evidence="9">
    <name type="scientific">Singulisphaera sp. Ch08</name>
    <dbReference type="NCBI Taxonomy" id="3120278"/>
    <lineage>
        <taxon>Bacteria</taxon>
        <taxon>Pseudomonadati</taxon>
        <taxon>Planctomycetota</taxon>
        <taxon>Planctomycetia</taxon>
        <taxon>Isosphaerales</taxon>
        <taxon>Isosphaeraceae</taxon>
        <taxon>Singulisphaera</taxon>
    </lineage>
</organism>
<dbReference type="GO" id="GO:0016987">
    <property type="term" value="F:sigma factor activity"/>
    <property type="evidence" value="ECO:0007669"/>
    <property type="project" value="UniProtKB-KW"/>
</dbReference>
<dbReference type="Gene3D" id="1.10.10.10">
    <property type="entry name" value="Winged helix-like DNA-binding domain superfamily/Winged helix DNA-binding domain"/>
    <property type="match status" value="1"/>
</dbReference>
<dbReference type="InterPro" id="IPR013325">
    <property type="entry name" value="RNA_pol_sigma_r2"/>
</dbReference>
<feature type="compositionally biased region" description="Basic and acidic residues" evidence="6">
    <location>
        <begin position="505"/>
        <end position="514"/>
    </location>
</feature>
<dbReference type="Gene3D" id="1.10.1740.10">
    <property type="match status" value="1"/>
</dbReference>
<dbReference type="GO" id="GO:0006352">
    <property type="term" value="P:DNA-templated transcription initiation"/>
    <property type="evidence" value="ECO:0007669"/>
    <property type="project" value="InterPro"/>
</dbReference>
<dbReference type="Pfam" id="PF08281">
    <property type="entry name" value="Sigma70_r4_2"/>
    <property type="match status" value="1"/>
</dbReference>
<evidence type="ECO:0000256" key="1">
    <source>
        <dbReference type="ARBA" id="ARBA00010641"/>
    </source>
</evidence>
<reference evidence="9" key="1">
    <citation type="submission" date="2024-05" db="EMBL/GenBank/DDBJ databases">
        <title>Planctomycetes of the genus Singulisphaera possess chitinolytic capabilities.</title>
        <authorList>
            <person name="Ivanova A."/>
        </authorList>
    </citation>
    <scope>NUCLEOTIDE SEQUENCE</scope>
    <source>
        <strain evidence="9">Ch08T</strain>
    </source>
</reference>
<comment type="similarity">
    <text evidence="1">Belongs to the sigma-70 factor family. ECF subfamily.</text>
</comment>
<feature type="compositionally biased region" description="Pro residues" evidence="6">
    <location>
        <begin position="527"/>
        <end position="537"/>
    </location>
</feature>
<dbReference type="EMBL" id="CP155447">
    <property type="protein sequence ID" value="XBH05863.1"/>
    <property type="molecule type" value="Genomic_DNA"/>
</dbReference>
<feature type="coiled-coil region" evidence="5">
    <location>
        <begin position="313"/>
        <end position="354"/>
    </location>
</feature>
<dbReference type="SUPFAM" id="SSF88659">
    <property type="entry name" value="Sigma3 and sigma4 domains of RNA polymerase sigma factors"/>
    <property type="match status" value="1"/>
</dbReference>
<sequence>MGESTDGIVLKHLQTLYSAGAIGGLSDGQLGDRVLPGRDDATEAAFTILAERHGPMVLRVCRQMLCDRHEAEDAFQATFLVLASKVHAIRNRDSMAGWLHGVARRVAQRAKADAGRRRNKERRAAILASVHSPEDSQGPSESWPELHEEIAQLPERYREPIVLCYLEGLTTEAAAQRLGCPKGTVLSRLSRAKERLRKSLIRRGVVVPTGLLAAEWGVDVALAMPTALLETTVRASLDFTARQAGGTTLASTTAVGLARGVLYAMTLSQWKTFGAATLACVLAMGSLRAFAQFGGIGAADEPPAVEQADNDHQAALSQSVKKIQAQLDKAARRNTELGNQLQAIQAELKSLLASSTPAKTKGTKPEEGATSRSIEPATKESSIEVTPMVGLGSAALLLKGPNITRIAAARSLTGRWITCDLREPVNGVASPIVGKNVVVYRLGRYVYAFSSGVQRWDILELPKGFDSSSGLHGEAESYMVYGHMYSFDQTLGKWKDLNFNAILKESPENHKEEDATTAPPRSRSQPDPTPQPSPSSPSPETSEPGPSAH</sequence>
<feature type="domain" description="RNA polymerase sigma-70 region 2" evidence="7">
    <location>
        <begin position="49"/>
        <end position="116"/>
    </location>
</feature>
<keyword evidence="4" id="KW-0804">Transcription</keyword>
<evidence type="ECO:0000256" key="5">
    <source>
        <dbReference type="SAM" id="Coils"/>
    </source>
</evidence>
<evidence type="ECO:0000259" key="8">
    <source>
        <dbReference type="Pfam" id="PF08281"/>
    </source>
</evidence>
<dbReference type="PANTHER" id="PTHR43133:SF51">
    <property type="entry name" value="RNA POLYMERASE SIGMA FACTOR"/>
    <property type="match status" value="1"/>
</dbReference>
<dbReference type="InterPro" id="IPR007627">
    <property type="entry name" value="RNA_pol_sigma70_r2"/>
</dbReference>
<dbReference type="GO" id="GO:0003677">
    <property type="term" value="F:DNA binding"/>
    <property type="evidence" value="ECO:0007669"/>
    <property type="project" value="InterPro"/>
</dbReference>
<dbReference type="InterPro" id="IPR039425">
    <property type="entry name" value="RNA_pol_sigma-70-like"/>
</dbReference>
<dbReference type="Pfam" id="PF04542">
    <property type="entry name" value="Sigma70_r2"/>
    <property type="match status" value="1"/>
</dbReference>
<dbReference type="CDD" id="cd06171">
    <property type="entry name" value="Sigma70_r4"/>
    <property type="match status" value="1"/>
</dbReference>
<feature type="compositionally biased region" description="Low complexity" evidence="6">
    <location>
        <begin position="538"/>
        <end position="549"/>
    </location>
</feature>
<keyword evidence="2" id="KW-0805">Transcription regulation</keyword>
<keyword evidence="3" id="KW-0731">Sigma factor</keyword>
<dbReference type="AlphaFoldDB" id="A0AAU7CLH6"/>
<keyword evidence="5" id="KW-0175">Coiled coil</keyword>
<dbReference type="PANTHER" id="PTHR43133">
    <property type="entry name" value="RNA POLYMERASE ECF-TYPE SIGMA FACTO"/>
    <property type="match status" value="1"/>
</dbReference>
<feature type="region of interest" description="Disordered" evidence="6">
    <location>
        <begin position="505"/>
        <end position="549"/>
    </location>
</feature>
<name>A0AAU7CLH6_9BACT</name>
<dbReference type="NCBIfam" id="TIGR02937">
    <property type="entry name" value="sigma70-ECF"/>
    <property type="match status" value="1"/>
</dbReference>
<evidence type="ECO:0000259" key="7">
    <source>
        <dbReference type="Pfam" id="PF04542"/>
    </source>
</evidence>
<dbReference type="SUPFAM" id="SSF88946">
    <property type="entry name" value="Sigma2 domain of RNA polymerase sigma factors"/>
    <property type="match status" value="1"/>
</dbReference>
<protein>
    <submittedName>
        <fullName evidence="9">Sigma-70 family RNA polymerase sigma factor</fullName>
    </submittedName>
</protein>